<dbReference type="RefSeq" id="WP_008541443.1">
    <property type="nucleotide sequence ID" value="NZ_JH604917.1"/>
</dbReference>
<evidence type="ECO:0008006" key="4">
    <source>
        <dbReference type="Google" id="ProtNLM"/>
    </source>
</evidence>
<gene>
    <name evidence="2" type="ORF">HMPREF9440_00770</name>
</gene>
<evidence type="ECO:0000313" key="3">
    <source>
        <dbReference type="Proteomes" id="UP000004956"/>
    </source>
</evidence>
<feature type="region of interest" description="Disordered" evidence="1">
    <location>
        <begin position="29"/>
        <end position="51"/>
    </location>
</feature>
<evidence type="ECO:0000313" key="2">
    <source>
        <dbReference type="EMBL" id="EHY31846.1"/>
    </source>
</evidence>
<proteinExistence type="predicted"/>
<dbReference type="OrthoDB" id="9155580at2"/>
<evidence type="ECO:0000256" key="1">
    <source>
        <dbReference type="SAM" id="MobiDB-lite"/>
    </source>
</evidence>
<dbReference type="HOGENOM" id="CLU_2070816_0_0_4"/>
<reference evidence="2 3" key="1">
    <citation type="submission" date="2011-11" db="EMBL/GenBank/DDBJ databases">
        <authorList>
            <person name="Weinstock G."/>
            <person name="Sodergren E."/>
            <person name="Clifton S."/>
            <person name="Fulton L."/>
            <person name="Fulton B."/>
            <person name="Courtney L."/>
            <person name="Fronick C."/>
            <person name="Harrison M."/>
            <person name="Strong C."/>
            <person name="Farmer C."/>
            <person name="Delahaunty K."/>
            <person name="Markovic C."/>
            <person name="Hall O."/>
            <person name="Minx P."/>
            <person name="Tomlinson C."/>
            <person name="Mitreva M."/>
            <person name="Hou S."/>
            <person name="Chen J."/>
            <person name="Wollam A."/>
            <person name="Pepin K.H."/>
            <person name="Johnson M."/>
            <person name="Bhonagiri V."/>
            <person name="Zhang X."/>
            <person name="Suruliraj S."/>
            <person name="Warren W."/>
            <person name="Chinwalla A."/>
            <person name="Mardis E.R."/>
            <person name="Wilson R.K."/>
        </authorList>
    </citation>
    <scope>NUCLEOTIDE SEQUENCE [LARGE SCALE GENOMIC DNA]</scope>
    <source>
        <strain evidence="2 3">YIT 11816</strain>
    </source>
</reference>
<dbReference type="Proteomes" id="UP000004956">
    <property type="component" value="Unassembled WGS sequence"/>
</dbReference>
<accession>H3KDG1</accession>
<dbReference type="EMBL" id="AFBQ01000106">
    <property type="protein sequence ID" value="EHY31846.1"/>
    <property type="molecule type" value="Genomic_DNA"/>
</dbReference>
<dbReference type="STRING" id="762967.HMPREF9440_00770"/>
<sequence length="130" mass="13838">MSRFLRLLAAGSLAAALLAGCAGTQQGDYADDDTVGGPAAASRPDGRRPSHDPLIDAPYRAMMTCTSETPVTVLRRVKETTFACPDLGVSATIDEIRDAGWRMLSLDIGSDVESDDHVGFPVTIVVRKLF</sequence>
<dbReference type="PATRIC" id="fig|762967.3.peg.617"/>
<dbReference type="PROSITE" id="PS51257">
    <property type="entry name" value="PROKAR_LIPOPROTEIN"/>
    <property type="match status" value="1"/>
</dbReference>
<keyword evidence="3" id="KW-1185">Reference proteome</keyword>
<protein>
    <recommendedName>
        <fullName evidence="4">Lipoprotein</fullName>
    </recommendedName>
</protein>
<organism evidence="2 3">
    <name type="scientific">Sutterella parvirubra YIT 11816</name>
    <dbReference type="NCBI Taxonomy" id="762967"/>
    <lineage>
        <taxon>Bacteria</taxon>
        <taxon>Pseudomonadati</taxon>
        <taxon>Pseudomonadota</taxon>
        <taxon>Betaproteobacteria</taxon>
        <taxon>Burkholderiales</taxon>
        <taxon>Sutterellaceae</taxon>
        <taxon>Sutterella</taxon>
    </lineage>
</organism>
<name>H3KDG1_9BURK</name>
<dbReference type="AlphaFoldDB" id="H3KDG1"/>
<comment type="caution">
    <text evidence="2">The sequence shown here is derived from an EMBL/GenBank/DDBJ whole genome shotgun (WGS) entry which is preliminary data.</text>
</comment>